<keyword evidence="1" id="KW-1133">Transmembrane helix</keyword>
<sequence>MWYAVAVPIRICLYPFAVYMPTLSSKMSSLHVLLCLIIWHWYVGCCTAENMISL</sequence>
<dbReference type="AlphaFoldDB" id="A0A0A9DG55"/>
<protein>
    <submittedName>
        <fullName evidence="2">Uncharacterized protein</fullName>
    </submittedName>
</protein>
<keyword evidence="1" id="KW-0472">Membrane</keyword>
<reference evidence="2" key="1">
    <citation type="submission" date="2014-09" db="EMBL/GenBank/DDBJ databases">
        <authorList>
            <person name="Magalhaes I.L.F."/>
            <person name="Oliveira U."/>
            <person name="Santos F.R."/>
            <person name="Vidigal T.H.D.A."/>
            <person name="Brescovit A.D."/>
            <person name="Santos A.J."/>
        </authorList>
    </citation>
    <scope>NUCLEOTIDE SEQUENCE</scope>
    <source>
        <tissue evidence="2">Shoot tissue taken approximately 20 cm above the soil surface</tissue>
    </source>
</reference>
<evidence type="ECO:0000313" key="2">
    <source>
        <dbReference type="EMBL" id="JAD85643.1"/>
    </source>
</evidence>
<feature type="transmembrane region" description="Helical" evidence="1">
    <location>
        <begin position="30"/>
        <end position="52"/>
    </location>
</feature>
<reference evidence="2" key="2">
    <citation type="journal article" date="2015" name="Data Brief">
        <title>Shoot transcriptome of the giant reed, Arundo donax.</title>
        <authorList>
            <person name="Barrero R.A."/>
            <person name="Guerrero F.D."/>
            <person name="Moolhuijzen P."/>
            <person name="Goolsby J.A."/>
            <person name="Tidwell J."/>
            <person name="Bellgard S.E."/>
            <person name="Bellgard M.I."/>
        </authorList>
    </citation>
    <scope>NUCLEOTIDE SEQUENCE</scope>
    <source>
        <tissue evidence="2">Shoot tissue taken approximately 20 cm above the soil surface</tissue>
    </source>
</reference>
<keyword evidence="1" id="KW-0812">Transmembrane</keyword>
<organism evidence="2">
    <name type="scientific">Arundo donax</name>
    <name type="common">Giant reed</name>
    <name type="synonym">Donax arundinaceus</name>
    <dbReference type="NCBI Taxonomy" id="35708"/>
    <lineage>
        <taxon>Eukaryota</taxon>
        <taxon>Viridiplantae</taxon>
        <taxon>Streptophyta</taxon>
        <taxon>Embryophyta</taxon>
        <taxon>Tracheophyta</taxon>
        <taxon>Spermatophyta</taxon>
        <taxon>Magnoliopsida</taxon>
        <taxon>Liliopsida</taxon>
        <taxon>Poales</taxon>
        <taxon>Poaceae</taxon>
        <taxon>PACMAD clade</taxon>
        <taxon>Arundinoideae</taxon>
        <taxon>Arundineae</taxon>
        <taxon>Arundo</taxon>
    </lineage>
</organism>
<dbReference type="EMBL" id="GBRH01212252">
    <property type="protein sequence ID" value="JAD85643.1"/>
    <property type="molecule type" value="Transcribed_RNA"/>
</dbReference>
<accession>A0A0A9DG55</accession>
<evidence type="ECO:0000256" key="1">
    <source>
        <dbReference type="SAM" id="Phobius"/>
    </source>
</evidence>
<proteinExistence type="predicted"/>
<name>A0A0A9DG55_ARUDO</name>